<dbReference type="KEGG" id="rul:UC8_58250"/>
<organism evidence="2 3">
    <name type="scientific">Roseimaritima ulvae</name>
    <dbReference type="NCBI Taxonomy" id="980254"/>
    <lineage>
        <taxon>Bacteria</taxon>
        <taxon>Pseudomonadati</taxon>
        <taxon>Planctomycetota</taxon>
        <taxon>Planctomycetia</taxon>
        <taxon>Pirellulales</taxon>
        <taxon>Pirellulaceae</taxon>
        <taxon>Roseimaritima</taxon>
    </lineage>
</organism>
<protein>
    <recommendedName>
        <fullName evidence="4">DUF1571 domain-containing protein</fullName>
    </recommendedName>
</protein>
<proteinExistence type="predicted"/>
<keyword evidence="3" id="KW-1185">Reference proteome</keyword>
<accession>A0A5B9R0L5</accession>
<evidence type="ECO:0000313" key="3">
    <source>
        <dbReference type="Proteomes" id="UP000325286"/>
    </source>
</evidence>
<evidence type="ECO:0000256" key="1">
    <source>
        <dbReference type="SAM" id="SignalP"/>
    </source>
</evidence>
<reference evidence="2 3" key="1">
    <citation type="submission" date="2019-08" db="EMBL/GenBank/DDBJ databases">
        <title>Deep-cultivation of Planctomycetes and their phenomic and genomic characterization uncovers novel biology.</title>
        <authorList>
            <person name="Wiegand S."/>
            <person name="Jogler M."/>
            <person name="Boedeker C."/>
            <person name="Pinto D."/>
            <person name="Vollmers J."/>
            <person name="Rivas-Marin E."/>
            <person name="Kohn T."/>
            <person name="Peeters S.H."/>
            <person name="Heuer A."/>
            <person name="Rast P."/>
            <person name="Oberbeckmann S."/>
            <person name="Bunk B."/>
            <person name="Jeske O."/>
            <person name="Meyerdierks A."/>
            <person name="Storesund J.E."/>
            <person name="Kallscheuer N."/>
            <person name="Luecker S."/>
            <person name="Lage O.M."/>
            <person name="Pohl T."/>
            <person name="Merkel B.J."/>
            <person name="Hornburger P."/>
            <person name="Mueller R.-W."/>
            <person name="Bruemmer F."/>
            <person name="Labrenz M."/>
            <person name="Spormann A.M."/>
            <person name="Op den Camp H."/>
            <person name="Overmann J."/>
            <person name="Amann R."/>
            <person name="Jetten M.S.M."/>
            <person name="Mascher T."/>
            <person name="Medema M.H."/>
            <person name="Devos D.P."/>
            <person name="Kaster A.-K."/>
            <person name="Ovreas L."/>
            <person name="Rohde M."/>
            <person name="Galperin M.Y."/>
            <person name="Jogler C."/>
        </authorList>
    </citation>
    <scope>NUCLEOTIDE SEQUENCE [LARGE SCALE GENOMIC DNA]</scope>
    <source>
        <strain evidence="2 3">UC8</strain>
    </source>
</reference>
<dbReference type="Proteomes" id="UP000325286">
    <property type="component" value="Chromosome"/>
</dbReference>
<dbReference type="AlphaFoldDB" id="A0A5B9R0L5"/>
<dbReference type="InterPro" id="IPR011465">
    <property type="entry name" value="DUF1571"/>
</dbReference>
<evidence type="ECO:0008006" key="4">
    <source>
        <dbReference type="Google" id="ProtNLM"/>
    </source>
</evidence>
<dbReference type="EMBL" id="CP042914">
    <property type="protein sequence ID" value="QEG43770.1"/>
    <property type="molecule type" value="Genomic_DNA"/>
</dbReference>
<gene>
    <name evidence="2" type="ORF">UC8_58250</name>
</gene>
<dbReference type="RefSeq" id="WP_162275938.1">
    <property type="nucleotide sequence ID" value="NZ_CP042914.1"/>
</dbReference>
<name>A0A5B9R0L5_9BACT</name>
<feature type="signal peptide" evidence="1">
    <location>
        <begin position="1"/>
        <end position="21"/>
    </location>
</feature>
<evidence type="ECO:0000313" key="2">
    <source>
        <dbReference type="EMBL" id="QEG43770.1"/>
    </source>
</evidence>
<dbReference type="Pfam" id="PF07608">
    <property type="entry name" value="DUF1571"/>
    <property type="match status" value="1"/>
</dbReference>
<keyword evidence="1" id="KW-0732">Signal</keyword>
<sequence precursor="true">MKMIRILLAASLTLAASSAQAQSDHAPDDAQTPKLASLSYVQPASFTPSNIRNNHPLEPLLSWAEQRQQRIREQVRDYTCVLVSRERVRGKLGPRVYIAAKVRHEQIEDGEVKVPFSLYLKFLAPQRYKDREVLYVEGRNDDKLLVRKGGRHLPSLTANLDPTCVLAMAENRYPITEFGILRLVDRLITLGKQETAYGECKVEIDDEFETEKRVCTQIEIQHPVPRDYFQYCLARIYVDNDLQLPIRFESYYWPEADDEDPLLLEEYTYHDLKLNVGLTDEDFDPNHPDYQFAESQ</sequence>
<feature type="chain" id="PRO_5023116137" description="DUF1571 domain-containing protein" evidence="1">
    <location>
        <begin position="22"/>
        <end position="296"/>
    </location>
</feature>